<evidence type="ECO:0000313" key="1">
    <source>
        <dbReference type="EMBL" id="GHI41878.1"/>
    </source>
</evidence>
<organism evidence="1 2">
    <name type="scientific">Streptomyces violascens</name>
    <dbReference type="NCBI Taxonomy" id="67381"/>
    <lineage>
        <taxon>Bacteria</taxon>
        <taxon>Bacillati</taxon>
        <taxon>Actinomycetota</taxon>
        <taxon>Actinomycetes</taxon>
        <taxon>Kitasatosporales</taxon>
        <taxon>Streptomycetaceae</taxon>
        <taxon>Streptomyces</taxon>
    </lineage>
</organism>
<protein>
    <submittedName>
        <fullName evidence="1">Uncharacterized protein</fullName>
    </submittedName>
</protein>
<dbReference type="Proteomes" id="UP001050808">
    <property type="component" value="Unassembled WGS sequence"/>
</dbReference>
<gene>
    <name evidence="1" type="ORF">Sviol_62860</name>
</gene>
<name>A0ABQ3QX89_9ACTN</name>
<sequence>MTAAPQRVTAALFIDMTNGRARYECLLCGARAGPVQGRRKVAEFVQTIRANHRAECPHLHQQGAHAA</sequence>
<comment type="caution">
    <text evidence="1">The sequence shown here is derived from an EMBL/GenBank/DDBJ whole genome shotgun (WGS) entry which is preliminary data.</text>
</comment>
<reference evidence="1" key="1">
    <citation type="submission" date="2024-05" db="EMBL/GenBank/DDBJ databases">
        <title>Whole genome shotgun sequence of Streptomyces violascens NBRC 12920.</title>
        <authorList>
            <person name="Komaki H."/>
            <person name="Tamura T."/>
        </authorList>
    </citation>
    <scope>NUCLEOTIDE SEQUENCE</scope>
    <source>
        <strain evidence="1">NBRC 12920</strain>
    </source>
</reference>
<proteinExistence type="predicted"/>
<dbReference type="EMBL" id="BNDY01000017">
    <property type="protein sequence ID" value="GHI41878.1"/>
    <property type="molecule type" value="Genomic_DNA"/>
</dbReference>
<keyword evidence="2" id="KW-1185">Reference proteome</keyword>
<evidence type="ECO:0000313" key="2">
    <source>
        <dbReference type="Proteomes" id="UP001050808"/>
    </source>
</evidence>
<dbReference type="RefSeq" id="WP_189963365.1">
    <property type="nucleotide sequence ID" value="NZ_BMUA01000008.1"/>
</dbReference>
<accession>A0ABQ3QX89</accession>